<evidence type="ECO:0000256" key="2">
    <source>
        <dbReference type="SAM" id="SignalP"/>
    </source>
</evidence>
<evidence type="ECO:0000313" key="3">
    <source>
        <dbReference type="Proteomes" id="UP000504615"/>
    </source>
</evidence>
<name>A0A6I9W4Y9_9HYME</name>
<reference evidence="4 5" key="1">
    <citation type="submission" date="2025-04" db="UniProtKB">
        <authorList>
            <consortium name="RefSeq"/>
        </authorList>
    </citation>
    <scope>IDENTIFICATION</scope>
</reference>
<sequence length="143" mass="16532">MRTRINLARSFCCLLVATFIGVITTNAKPEPMASLTRSEETDSDIQLKRYADLIRNYHYTFGKPRLGKRGDAAPMTESNAAWEILKMIQDAQRQNEQQRQENIRQNKEQILFRDFPSSDADERMSHIAGFLPDVIGKYYDDVQ</sequence>
<feature type="coiled-coil region" evidence="1">
    <location>
        <begin position="81"/>
        <end position="108"/>
    </location>
</feature>
<dbReference type="RefSeq" id="XP_025073974.1">
    <property type="nucleotide sequence ID" value="XM_025218189.1"/>
</dbReference>
<dbReference type="OrthoDB" id="9972427at2759"/>
<dbReference type="RefSeq" id="XP_025073972.1">
    <property type="nucleotide sequence ID" value="XM_025218187.1"/>
</dbReference>
<evidence type="ECO:0000256" key="1">
    <source>
        <dbReference type="SAM" id="Coils"/>
    </source>
</evidence>
<protein>
    <submittedName>
        <fullName evidence="4 5">Uncharacterized protein LOC105426800</fullName>
    </submittedName>
</protein>
<organism evidence="3 4">
    <name type="scientific">Pogonomyrmex barbatus</name>
    <name type="common">red harvester ant</name>
    <dbReference type="NCBI Taxonomy" id="144034"/>
    <lineage>
        <taxon>Eukaryota</taxon>
        <taxon>Metazoa</taxon>
        <taxon>Ecdysozoa</taxon>
        <taxon>Arthropoda</taxon>
        <taxon>Hexapoda</taxon>
        <taxon>Insecta</taxon>
        <taxon>Pterygota</taxon>
        <taxon>Neoptera</taxon>
        <taxon>Endopterygota</taxon>
        <taxon>Hymenoptera</taxon>
        <taxon>Apocrita</taxon>
        <taxon>Aculeata</taxon>
        <taxon>Formicoidea</taxon>
        <taxon>Formicidae</taxon>
        <taxon>Myrmicinae</taxon>
        <taxon>Pogonomyrmex</taxon>
    </lineage>
</organism>
<dbReference type="GeneID" id="105426800"/>
<dbReference type="Proteomes" id="UP000504615">
    <property type="component" value="Unplaced"/>
</dbReference>
<evidence type="ECO:0000313" key="4">
    <source>
        <dbReference type="RefSeq" id="XP_011636491.1"/>
    </source>
</evidence>
<keyword evidence="2" id="KW-0732">Signal</keyword>
<evidence type="ECO:0000313" key="7">
    <source>
        <dbReference type="RefSeq" id="XP_025073974.1"/>
    </source>
</evidence>
<evidence type="ECO:0000313" key="6">
    <source>
        <dbReference type="RefSeq" id="XP_025073973.1"/>
    </source>
</evidence>
<dbReference type="KEGG" id="pbar:105426800"/>
<evidence type="ECO:0000313" key="5">
    <source>
        <dbReference type="RefSeq" id="XP_025073972.1"/>
    </source>
</evidence>
<accession>A0A6I9W4Y9</accession>
<feature type="chain" id="PRO_5044636496" evidence="2">
    <location>
        <begin position="28"/>
        <end position="143"/>
    </location>
</feature>
<feature type="signal peptide" evidence="2">
    <location>
        <begin position="1"/>
        <end position="27"/>
    </location>
</feature>
<dbReference type="AlphaFoldDB" id="A0A6I9W4Y9"/>
<proteinExistence type="predicted"/>
<dbReference type="RefSeq" id="XP_011636491.1">
    <property type="nucleotide sequence ID" value="XM_011638189.2"/>
</dbReference>
<gene>
    <name evidence="4 5 6 7" type="primary">LOC105426800</name>
</gene>
<dbReference type="RefSeq" id="XP_025073973.1">
    <property type="nucleotide sequence ID" value="XM_025218188.1"/>
</dbReference>
<keyword evidence="3" id="KW-1185">Reference proteome</keyword>
<keyword evidence="1" id="KW-0175">Coiled coil</keyword>